<gene>
    <name evidence="12" type="ORF">BG844_04375</name>
</gene>
<evidence type="ECO:0000256" key="1">
    <source>
        <dbReference type="ARBA" id="ARBA00000085"/>
    </source>
</evidence>
<feature type="transmembrane region" description="Helical" evidence="9">
    <location>
        <begin position="58"/>
        <end position="74"/>
    </location>
</feature>
<keyword evidence="9" id="KW-0812">Transmembrane</keyword>
<keyword evidence="3" id="KW-0597">Phosphoprotein</keyword>
<keyword evidence="9" id="KW-0472">Membrane</keyword>
<dbReference type="InterPro" id="IPR050482">
    <property type="entry name" value="Sensor_HK_TwoCompSys"/>
</dbReference>
<keyword evidence="8" id="KW-0902">Two-component regulatory system</keyword>
<keyword evidence="13" id="KW-1185">Reference proteome</keyword>
<dbReference type="Gene3D" id="1.20.5.1930">
    <property type="match status" value="1"/>
</dbReference>
<dbReference type="Pfam" id="PF07730">
    <property type="entry name" value="HisKA_3"/>
    <property type="match status" value="1"/>
</dbReference>
<evidence type="ECO:0000313" key="12">
    <source>
        <dbReference type="EMBL" id="OJF15475.1"/>
    </source>
</evidence>
<evidence type="ECO:0000256" key="8">
    <source>
        <dbReference type="ARBA" id="ARBA00023012"/>
    </source>
</evidence>
<evidence type="ECO:0000259" key="10">
    <source>
        <dbReference type="Pfam" id="PF02518"/>
    </source>
</evidence>
<keyword evidence="7" id="KW-0067">ATP-binding</keyword>
<dbReference type="RefSeq" id="WP_143162550.1">
    <property type="nucleotide sequence ID" value="NZ_MEIA01000017.1"/>
</dbReference>
<evidence type="ECO:0000256" key="2">
    <source>
        <dbReference type="ARBA" id="ARBA00012438"/>
    </source>
</evidence>
<organism evidence="12 13">
    <name type="scientific">Couchioplanes caeruleus subsp. caeruleus</name>
    <dbReference type="NCBI Taxonomy" id="56427"/>
    <lineage>
        <taxon>Bacteria</taxon>
        <taxon>Bacillati</taxon>
        <taxon>Actinomycetota</taxon>
        <taxon>Actinomycetes</taxon>
        <taxon>Micromonosporales</taxon>
        <taxon>Micromonosporaceae</taxon>
        <taxon>Couchioplanes</taxon>
    </lineage>
</organism>
<evidence type="ECO:0000256" key="3">
    <source>
        <dbReference type="ARBA" id="ARBA00022553"/>
    </source>
</evidence>
<dbReference type="Gene3D" id="3.30.565.10">
    <property type="entry name" value="Histidine kinase-like ATPase, C-terminal domain"/>
    <property type="match status" value="1"/>
</dbReference>
<evidence type="ECO:0000256" key="7">
    <source>
        <dbReference type="ARBA" id="ARBA00022840"/>
    </source>
</evidence>
<dbReference type="SUPFAM" id="SSF55874">
    <property type="entry name" value="ATPase domain of HSP90 chaperone/DNA topoisomerase II/histidine kinase"/>
    <property type="match status" value="1"/>
</dbReference>
<dbReference type="GO" id="GO:0046983">
    <property type="term" value="F:protein dimerization activity"/>
    <property type="evidence" value="ECO:0007669"/>
    <property type="project" value="InterPro"/>
</dbReference>
<evidence type="ECO:0000256" key="9">
    <source>
        <dbReference type="SAM" id="Phobius"/>
    </source>
</evidence>
<dbReference type="InterPro" id="IPR036890">
    <property type="entry name" value="HATPase_C_sf"/>
</dbReference>
<dbReference type="Pfam" id="PF02518">
    <property type="entry name" value="HATPase_c"/>
    <property type="match status" value="1"/>
</dbReference>
<dbReference type="EMBL" id="MEIA01000017">
    <property type="protein sequence ID" value="OJF15475.1"/>
    <property type="molecule type" value="Genomic_DNA"/>
</dbReference>
<feature type="transmembrane region" description="Helical" evidence="9">
    <location>
        <begin position="149"/>
        <end position="169"/>
    </location>
</feature>
<name>A0A1K0H199_9ACTN</name>
<dbReference type="CDD" id="cd16917">
    <property type="entry name" value="HATPase_UhpB-NarQ-NarX-like"/>
    <property type="match status" value="1"/>
</dbReference>
<sequence>MGTAQVRHRLVGHWRSSTRFQDVMTAAGTFAVGLAFNLVGLIDVWSSTQAGSLAGVPGWWHTVFLTAGCLAMLGKRRHPMLALGAATVAAGADVALGGSIALVLVMFDLLLSVGLFASARARAAVTTAVFVAIGTASVVGGLAAGQFRIAVFISLQLTTLLFVPLWWAANMRQQRSLGALTAERTAHEAVLAERAAMARDLHDVIGAHLSTTAIHSGAVLALPPETERDRAALREARTSSLAALEEMRSMILLLRAEDATEKDPTMPGGLDRVPDLVEAAVASGLRVDVHTREIPRIPVLVAHAAYRIVREALINARKHAPASEVRLDVREAGDRVTVTVVNTLTRSDDLGHHALSAGTGLTSMRERATLLGGELMASRDGDRWRVHATLPLHPRERP</sequence>
<dbReference type="GO" id="GO:0000155">
    <property type="term" value="F:phosphorelay sensor kinase activity"/>
    <property type="evidence" value="ECO:0007669"/>
    <property type="project" value="InterPro"/>
</dbReference>
<dbReference type="EC" id="2.7.13.3" evidence="2"/>
<keyword evidence="9" id="KW-1133">Transmembrane helix</keyword>
<dbReference type="AlphaFoldDB" id="A0A1K0H199"/>
<feature type="transmembrane region" description="Helical" evidence="9">
    <location>
        <begin position="81"/>
        <end position="107"/>
    </location>
</feature>
<evidence type="ECO:0000256" key="6">
    <source>
        <dbReference type="ARBA" id="ARBA00022777"/>
    </source>
</evidence>
<comment type="catalytic activity">
    <reaction evidence="1">
        <text>ATP + protein L-histidine = ADP + protein N-phospho-L-histidine.</text>
        <dbReference type="EC" id="2.7.13.3"/>
    </reaction>
</comment>
<comment type="caution">
    <text evidence="12">The sequence shown here is derived from an EMBL/GenBank/DDBJ whole genome shotgun (WGS) entry which is preliminary data.</text>
</comment>
<feature type="transmembrane region" description="Helical" evidence="9">
    <location>
        <begin position="23"/>
        <end position="46"/>
    </location>
</feature>
<accession>A0A1K0H199</accession>
<feature type="domain" description="Histidine kinase/HSP90-like ATPase" evidence="10">
    <location>
        <begin position="304"/>
        <end position="393"/>
    </location>
</feature>
<keyword evidence="5" id="KW-0547">Nucleotide-binding</keyword>
<evidence type="ECO:0000256" key="4">
    <source>
        <dbReference type="ARBA" id="ARBA00022679"/>
    </source>
</evidence>
<dbReference type="Proteomes" id="UP000182486">
    <property type="component" value="Unassembled WGS sequence"/>
</dbReference>
<dbReference type="InterPro" id="IPR011712">
    <property type="entry name" value="Sig_transdc_His_kin_sub3_dim/P"/>
</dbReference>
<feature type="domain" description="Signal transduction histidine kinase subgroup 3 dimerisation and phosphoacceptor" evidence="11">
    <location>
        <begin position="193"/>
        <end position="257"/>
    </location>
</feature>
<proteinExistence type="predicted"/>
<dbReference type="PANTHER" id="PTHR24421">
    <property type="entry name" value="NITRATE/NITRITE SENSOR PROTEIN NARX-RELATED"/>
    <property type="match status" value="1"/>
</dbReference>
<keyword evidence="4" id="KW-0808">Transferase</keyword>
<evidence type="ECO:0000256" key="5">
    <source>
        <dbReference type="ARBA" id="ARBA00022741"/>
    </source>
</evidence>
<feature type="transmembrane region" description="Helical" evidence="9">
    <location>
        <begin position="119"/>
        <end position="142"/>
    </location>
</feature>
<dbReference type="PANTHER" id="PTHR24421:SF10">
    <property type="entry name" value="NITRATE_NITRITE SENSOR PROTEIN NARQ"/>
    <property type="match status" value="1"/>
</dbReference>
<dbReference type="InterPro" id="IPR003594">
    <property type="entry name" value="HATPase_dom"/>
</dbReference>
<keyword evidence="6" id="KW-0418">Kinase</keyword>
<evidence type="ECO:0000259" key="11">
    <source>
        <dbReference type="Pfam" id="PF07730"/>
    </source>
</evidence>
<dbReference type="GO" id="GO:0005524">
    <property type="term" value="F:ATP binding"/>
    <property type="evidence" value="ECO:0007669"/>
    <property type="project" value="UniProtKB-KW"/>
</dbReference>
<dbReference type="GO" id="GO:0016020">
    <property type="term" value="C:membrane"/>
    <property type="evidence" value="ECO:0007669"/>
    <property type="project" value="InterPro"/>
</dbReference>
<evidence type="ECO:0000313" key="13">
    <source>
        <dbReference type="Proteomes" id="UP000182486"/>
    </source>
</evidence>
<reference evidence="12 13" key="1">
    <citation type="submission" date="2016-09" db="EMBL/GenBank/DDBJ databases">
        <title>Couchioplanes caeruleus draft genome sequence.</title>
        <authorList>
            <person name="Sheehan J."/>
            <person name="Caffrey P."/>
        </authorList>
    </citation>
    <scope>NUCLEOTIDE SEQUENCE [LARGE SCALE GENOMIC DNA]</scope>
    <source>
        <strain evidence="12 13">DSM 43634</strain>
    </source>
</reference>
<protein>
    <recommendedName>
        <fullName evidence="2">histidine kinase</fullName>
        <ecNumber evidence="2">2.7.13.3</ecNumber>
    </recommendedName>
</protein>